<dbReference type="EMBL" id="CAJNOJ010000483">
    <property type="protein sequence ID" value="CAF1463797.1"/>
    <property type="molecule type" value="Genomic_DNA"/>
</dbReference>
<dbReference type="AlphaFoldDB" id="A0A815QLU8"/>
<comment type="caution">
    <text evidence="1">The sequence shown here is derived from an EMBL/GenBank/DDBJ whole genome shotgun (WGS) entry which is preliminary data.</text>
</comment>
<gene>
    <name evidence="1" type="ORF">EDS130_LOCUS40333</name>
</gene>
<sequence length="656" mass="76742">MFRGYFTPATSAITVHPLTLQAFHPTRLFWQSIRAQTIVIYERQAWRMKLSQVQHIPDMDGDGYDDGNIATKKFQQDFSTKSSCFEDFCSELIYEIFDYLDTYDVYQGFFYLNERFRNLCAHLHLVVQVDVLSTSKSVLQPYYDDFIAPNKHHIRSLHLLDPLAVDLFVSSPTIDISQCLHLRQLVLCEIDTECLANLLVDLISLNHLTSLSIHVGCGTNKSNIYQSIFHLPVLKHCQLQFEENSSLDSLPMSSNLSSPIEYFIINDNYDLNEVLTILSYVPELKRLSVRYECVSHMPEILLFAAFFNDRRRMLVMSDRLSHINVKKFIKIHAANIKVLHISSVWPGILTIREEKHIQSSIPHMTAWDLCPRTLPVCGYAMKLYQLMHRRLYSHDILRIKQQFFSRESVSDEYLHEIFCSIFTDRRRSLFLVPQLLTSQFKCCNETDLPHVQHLRISEENAIRSCTQFFPNVTSVTFMYPPCPVLPNGYVITQLGLIVPLKELTKVTLDIPSMRLRSIVELIRLTPNVHTMTFTFRTMLSEDFNAIEQSELFRYVINRNQIRKMIFKVYYTKRLIQTMMNLCPNLQNLAFSVSKKSLVPTFQYLLTKTMHDRLSLCVFGLNATWIEELQTLIKSQELTKNYLIKTISDKLYFKWWD</sequence>
<dbReference type="Proteomes" id="UP000663852">
    <property type="component" value="Unassembled WGS sequence"/>
</dbReference>
<evidence type="ECO:0000313" key="1">
    <source>
        <dbReference type="EMBL" id="CAF1463797.1"/>
    </source>
</evidence>
<name>A0A815QLU8_ADIRI</name>
<evidence type="ECO:0000313" key="2">
    <source>
        <dbReference type="Proteomes" id="UP000663852"/>
    </source>
</evidence>
<evidence type="ECO:0008006" key="3">
    <source>
        <dbReference type="Google" id="ProtNLM"/>
    </source>
</evidence>
<proteinExistence type="predicted"/>
<reference evidence="1" key="1">
    <citation type="submission" date="2021-02" db="EMBL/GenBank/DDBJ databases">
        <authorList>
            <person name="Nowell W R."/>
        </authorList>
    </citation>
    <scope>NUCLEOTIDE SEQUENCE</scope>
</reference>
<dbReference type="OrthoDB" id="7883313at2759"/>
<accession>A0A815QLU8</accession>
<protein>
    <recommendedName>
        <fullName evidence="3">F-box domain-containing protein</fullName>
    </recommendedName>
</protein>
<organism evidence="1 2">
    <name type="scientific">Adineta ricciae</name>
    <name type="common">Rotifer</name>
    <dbReference type="NCBI Taxonomy" id="249248"/>
    <lineage>
        <taxon>Eukaryota</taxon>
        <taxon>Metazoa</taxon>
        <taxon>Spiralia</taxon>
        <taxon>Gnathifera</taxon>
        <taxon>Rotifera</taxon>
        <taxon>Eurotatoria</taxon>
        <taxon>Bdelloidea</taxon>
        <taxon>Adinetida</taxon>
        <taxon>Adinetidae</taxon>
        <taxon>Adineta</taxon>
    </lineage>
</organism>